<dbReference type="Gene3D" id="2.130.10.10">
    <property type="entry name" value="YVTN repeat-like/Quinoprotein amine dehydrogenase"/>
    <property type="match status" value="7"/>
</dbReference>
<dbReference type="Pfam" id="PF12894">
    <property type="entry name" value="ANAPC4_WD40"/>
    <property type="match status" value="1"/>
</dbReference>
<feature type="repeat" description="WD" evidence="3">
    <location>
        <begin position="1505"/>
        <end position="1536"/>
    </location>
</feature>
<feature type="compositionally biased region" description="Gly residues" evidence="4">
    <location>
        <begin position="1172"/>
        <end position="1181"/>
    </location>
</feature>
<feature type="region of interest" description="Disordered" evidence="4">
    <location>
        <begin position="1540"/>
        <end position="1606"/>
    </location>
</feature>
<feature type="repeat" description="WD" evidence="3">
    <location>
        <begin position="1657"/>
        <end position="1689"/>
    </location>
</feature>
<protein>
    <submittedName>
        <fullName evidence="7">WD repeat-containing protein 49</fullName>
    </submittedName>
</protein>
<feature type="compositionally biased region" description="Low complexity" evidence="4">
    <location>
        <begin position="1161"/>
        <end position="1171"/>
    </location>
</feature>
<comment type="caution">
    <text evidence="7">The sequence shown here is derived from an EMBL/GenBank/DDBJ whole genome shotgun (WGS) entry which is preliminary data.</text>
</comment>
<keyword evidence="8" id="KW-1185">Reference proteome</keyword>
<feature type="domain" description="Nephrocystin 3-like N-terminal" evidence="6">
    <location>
        <begin position="309"/>
        <end position="431"/>
    </location>
</feature>
<dbReference type="PANTHER" id="PTHR19879">
    <property type="entry name" value="TRANSCRIPTION INITIATION FACTOR TFIID"/>
    <property type="match status" value="1"/>
</dbReference>
<dbReference type="PRINTS" id="PR00320">
    <property type="entry name" value="GPROTEINBRPT"/>
</dbReference>
<dbReference type="PROSITE" id="PS00678">
    <property type="entry name" value="WD_REPEATS_1"/>
    <property type="match status" value="3"/>
</dbReference>
<feature type="repeat" description="WD" evidence="3">
    <location>
        <begin position="1234"/>
        <end position="1268"/>
    </location>
</feature>
<dbReference type="SMART" id="SM00320">
    <property type="entry name" value="WD40"/>
    <property type="match status" value="14"/>
</dbReference>
<dbReference type="PROSITE" id="PS50082">
    <property type="entry name" value="WD_REPEATS_2"/>
    <property type="match status" value="8"/>
</dbReference>
<dbReference type="InterPro" id="IPR024977">
    <property type="entry name" value="Apc4-like_WD40_dom"/>
</dbReference>
<dbReference type="EMBL" id="BRXU01000008">
    <property type="protein sequence ID" value="GLC53507.1"/>
    <property type="molecule type" value="Genomic_DNA"/>
</dbReference>
<dbReference type="PROSITE" id="PS50294">
    <property type="entry name" value="WD_REPEATS_REGION"/>
    <property type="match status" value="5"/>
</dbReference>
<feature type="repeat" description="WD" evidence="3">
    <location>
        <begin position="1421"/>
        <end position="1462"/>
    </location>
</feature>
<keyword evidence="1 3" id="KW-0853">WD repeat</keyword>
<organism evidence="7 8">
    <name type="scientific">Pleodorina starrii</name>
    <dbReference type="NCBI Taxonomy" id="330485"/>
    <lineage>
        <taxon>Eukaryota</taxon>
        <taxon>Viridiplantae</taxon>
        <taxon>Chlorophyta</taxon>
        <taxon>core chlorophytes</taxon>
        <taxon>Chlorophyceae</taxon>
        <taxon>CS clade</taxon>
        <taxon>Chlamydomonadales</taxon>
        <taxon>Volvocaceae</taxon>
        <taxon>Pleodorina</taxon>
    </lineage>
</organism>
<feature type="compositionally biased region" description="Gly residues" evidence="4">
    <location>
        <begin position="29"/>
        <end position="42"/>
    </location>
</feature>
<dbReference type="Pfam" id="PF24883">
    <property type="entry name" value="NPHP3_N"/>
    <property type="match status" value="1"/>
</dbReference>
<feature type="repeat" description="WD" evidence="3">
    <location>
        <begin position="1463"/>
        <end position="1504"/>
    </location>
</feature>
<dbReference type="InterPro" id="IPR020472">
    <property type="entry name" value="WD40_PAC1"/>
</dbReference>
<dbReference type="SUPFAM" id="SSF50978">
    <property type="entry name" value="WD40 repeat-like"/>
    <property type="match status" value="2"/>
</dbReference>
<evidence type="ECO:0000256" key="4">
    <source>
        <dbReference type="SAM" id="MobiDB-lite"/>
    </source>
</evidence>
<dbReference type="InterPro" id="IPR036322">
    <property type="entry name" value="WD40_repeat_dom_sf"/>
</dbReference>
<evidence type="ECO:0000256" key="2">
    <source>
        <dbReference type="ARBA" id="ARBA00022737"/>
    </source>
</evidence>
<dbReference type="PANTHER" id="PTHR19879:SF9">
    <property type="entry name" value="TRANSCRIPTION INITIATION FACTOR TFIID SUBUNIT 5"/>
    <property type="match status" value="1"/>
</dbReference>
<feature type="compositionally biased region" description="Low complexity" evidence="4">
    <location>
        <begin position="1"/>
        <end position="13"/>
    </location>
</feature>
<feature type="compositionally biased region" description="Acidic residues" evidence="4">
    <location>
        <begin position="446"/>
        <end position="467"/>
    </location>
</feature>
<feature type="region of interest" description="Disordered" evidence="4">
    <location>
        <begin position="442"/>
        <end position="467"/>
    </location>
</feature>
<feature type="compositionally biased region" description="Low complexity" evidence="4">
    <location>
        <begin position="899"/>
        <end position="917"/>
    </location>
</feature>
<dbReference type="OrthoDB" id="545953at2759"/>
<feature type="region of interest" description="Disordered" evidence="4">
    <location>
        <begin position="873"/>
        <end position="917"/>
    </location>
</feature>
<dbReference type="InterPro" id="IPR056884">
    <property type="entry name" value="NPHP3-like_N"/>
</dbReference>
<feature type="region of interest" description="Disordered" evidence="4">
    <location>
        <begin position="1161"/>
        <end position="1208"/>
    </location>
</feature>
<accession>A0A9W6BJU1</accession>
<name>A0A9W6BJU1_9CHLO</name>
<evidence type="ECO:0000313" key="8">
    <source>
        <dbReference type="Proteomes" id="UP001165080"/>
    </source>
</evidence>
<dbReference type="InterPro" id="IPR019775">
    <property type="entry name" value="WD40_repeat_CS"/>
</dbReference>
<dbReference type="InterPro" id="IPR015943">
    <property type="entry name" value="WD40/YVTN_repeat-like_dom_sf"/>
</dbReference>
<proteinExistence type="predicted"/>
<reference evidence="7 8" key="1">
    <citation type="journal article" date="2023" name="Commun. Biol.">
        <title>Reorganization of the ancestral sex-determining regions during the evolution of trioecy in Pleodorina starrii.</title>
        <authorList>
            <person name="Takahashi K."/>
            <person name="Suzuki S."/>
            <person name="Kawai-Toyooka H."/>
            <person name="Yamamoto K."/>
            <person name="Hamaji T."/>
            <person name="Ootsuki R."/>
            <person name="Yamaguchi H."/>
            <person name="Kawachi M."/>
            <person name="Higashiyama T."/>
            <person name="Nozaki H."/>
        </authorList>
    </citation>
    <scope>NUCLEOTIDE SEQUENCE [LARGE SCALE GENOMIC DNA]</scope>
    <source>
        <strain evidence="7 8">NIES-4479</strain>
    </source>
</reference>
<evidence type="ECO:0000259" key="6">
    <source>
        <dbReference type="Pfam" id="PF24883"/>
    </source>
</evidence>
<feature type="repeat" description="WD" evidence="3">
    <location>
        <begin position="1776"/>
        <end position="1813"/>
    </location>
</feature>
<dbReference type="Pfam" id="PF00400">
    <property type="entry name" value="WD40"/>
    <property type="match status" value="6"/>
</dbReference>
<evidence type="ECO:0000313" key="7">
    <source>
        <dbReference type="EMBL" id="GLC53507.1"/>
    </source>
</evidence>
<sequence length="1948" mass="207702">MSSSSRSTMSSRTANGDRVNNAAGRGADADGGGGNSSSNGSGGSAREVWHCAVSLAVLRRFAAEVVQPDWTTYDVLDKVVLPATETAKCRYVDTLPPHCSSTLTFFISYTWSMPFADVVALLEHHLHAADPNQIFCWVDVLAVNQHPGKQKARDLQDLEEAVRLARGTLVCLDPACTAFSRIWCLFEWWTTLSVRGLRNLVFLADPATRRRLGELYQNIDVRNAEALVPSDRDRILAAIGDKLDLVNAQLKLIFLLEPYDTVSAVAAIPAMAPAPAAASRPAGSTANAAATDTTGPAAVVADWPGGVIREWLDLTPDDEHYRALVLVGPVGCGKSYGVRAALSTIAPVLQQPRSHEGGLSAAVRGRPVAVHFCHAGDAASLDPLVMVHSLAFQLACQTRGSLAKLLQERYLELSRYGLEGLSRLDSAFNTLLLKPLEEVLPRPATEDAEDTIDVKDTEDEEDAEDEEVEEAERQLWLEWMKRQHHTKTAAKYRLGYEDGESSIDESTRTFCDDAYDMSEEVESDEVLTAAAPHVKVSEGMEEAEEAKAPEEVLLVVDGLDEAEDPDGRLYGNRISLALRDLFSRFPPRVRLLVTLRPRPNRLLRSLVCKFDPWVASTPPQPPAQPPERQPAEPLPRVLASPISPVPVVPPFGGDVVIKNWVLETIRGLLPPPSCPLSAVAVATTTTTSTSRTTTTPSTAFDGHQPASLPAAYAALFTAGLARLSLEQRRGVGSLLELLMASPEPPSLRCITQMGLAPYMQHLPGWGVAFRVLEGTYRLNVLHRSLLEWLRVSKDEEDGWEGGGGGEDDSGQRSNGAVAVLGAAGLQLAASGGHRRLADWVMADLRGSARPQLYSLRYAVLHLAHAAAAAAVDADKRGCGKGGEGSSSSRNSTTRHADQPASSSASSQPPSPPHSSALACAARVRQLDELLLDFDFWRQVYTSNLGTAVLRDLMTLQPGLDSPVARDMVRMIQRDHSTLQREPELIEQLAFETPLGSATRAAAARSRYRNGTTCRPKSVGVTALSSSPKQQEQQQQHQEACVVVAPVYRAWPACLALVNTKDDMLFMRRGNRKEVTAVRFSPDGSLIAAANGEGKVMLYDSASGERVLWLDGHKGYVRGIVFVSLNADVPHPAETTGRCIGSNNNGIERAAAAEVGSTAASRSINSSCSSGHGISGGGGGGQVQRQPTHDEDSRYSQQQQQQQRRQHSQLLVASAGYDETIRLRDIFTGEQVACLCYHESPITSLCVSSDGGHMASTDKDGVVVIWRLKPAVSAAAAAAAIQALPTRGSHGPREASCCAFTPDGLMLASGGKDGCVRMWDVATGEKMGKVEAAADISAGYAAPSLNAKTVTTTAAGGSGANNADTVKCVAFAADGASLLVGMSGGEIGVWRREPPSSLCLAQAQAGTKAPPGIPTWRLRLVFHGHASHVSALVAARDGRTAYSSGVDSTVRVWDLAAGRKLAVLYGHSFDVCGCDLSYDGRLLASASVDGSIRIWDARAAASNPTPRQHALGVVQMAVAADKGYVVTASEDKTVGVWALPPPSALLAPPRSNTTPASEVRAGVPAPGPKPPPAAKDEQQKQRRPPQDREQQQLQQQEKGSRGGRGGGGLGLLMRIKSYTRPVASVAVAADGVTVASASGCQVRVHRLDRPTVPGLVLPAGHAKPVETLGFNAMGTRLASGCEDGNLAVWDAVAWKEQYFNSGGEAAAAGDQAWRWPLLWDSPAGTGEHMYSLAWSPTDDLMATGHDRNLIVISGLWLGREPRLLRHESYQPFDCTFSDDVRGLAWSADGRWLAGGSSRGCARVWDITSGKQVAAVQHARGVWALAFDPLDRNLLATCPCDGTAVIWNLSDLRCPARVATLKGHQGFLRSVAFLTRPASSPVTAAQAAAAAPGAQNTAVCRGGGGGGGGGVSRQIITAGMDATVRLWSYDEAVRRREVTYVCPWAVTGPR</sequence>
<evidence type="ECO:0000256" key="1">
    <source>
        <dbReference type="ARBA" id="ARBA00022574"/>
    </source>
</evidence>
<feature type="compositionally biased region" description="Basic and acidic residues" evidence="4">
    <location>
        <begin position="1573"/>
        <end position="1589"/>
    </location>
</feature>
<evidence type="ECO:0000256" key="3">
    <source>
        <dbReference type="PROSITE-ProRule" id="PRU00221"/>
    </source>
</evidence>
<dbReference type="Proteomes" id="UP001165080">
    <property type="component" value="Unassembled WGS sequence"/>
</dbReference>
<evidence type="ECO:0000259" key="5">
    <source>
        <dbReference type="Pfam" id="PF12894"/>
    </source>
</evidence>
<feature type="repeat" description="WD" evidence="3">
    <location>
        <begin position="1067"/>
        <end position="1108"/>
    </location>
</feature>
<feature type="repeat" description="WD" evidence="3">
    <location>
        <begin position="1298"/>
        <end position="1328"/>
    </location>
</feature>
<dbReference type="CDD" id="cd00200">
    <property type="entry name" value="WD40"/>
    <property type="match status" value="1"/>
</dbReference>
<feature type="region of interest" description="Disordered" evidence="4">
    <location>
        <begin position="1"/>
        <end position="42"/>
    </location>
</feature>
<feature type="domain" description="Anaphase-promoting complex subunit 4-like WD40" evidence="5">
    <location>
        <begin position="1731"/>
        <end position="1823"/>
    </location>
</feature>
<keyword evidence="2" id="KW-0677">Repeat</keyword>
<gene>
    <name evidence="7" type="primary">PLESTMB000379</name>
    <name evidence="7" type="ORF">PLESTB_000757100</name>
</gene>
<dbReference type="InterPro" id="IPR001680">
    <property type="entry name" value="WD40_rpt"/>
</dbReference>